<keyword evidence="1" id="KW-0614">Plasmid</keyword>
<dbReference type="EMBL" id="CP051759">
    <property type="protein sequence ID" value="QPJ86735.1"/>
    <property type="molecule type" value="Genomic_DNA"/>
</dbReference>
<dbReference type="Proteomes" id="UP000594603">
    <property type="component" value="Plasmid p5"/>
</dbReference>
<evidence type="ECO:0000313" key="1">
    <source>
        <dbReference type="EMBL" id="QPJ86735.1"/>
    </source>
</evidence>
<geneLocation type="plasmid" evidence="1 2">
    <name>p5</name>
</geneLocation>
<sequence length="170" mass="20406">MRTEKVIVEKYNNRWVNEFQKLKIYFQQILGDSIISIEHVGSTAVCGLAAKPIIDIDVIIKNYSNFTEVKSKLKKYGYYYEGDLGIKDRHAFRYDKSIFMAHHLYVCPKYSKELKRHILFRNYLRSHEEDMKKYAEIKLKGASIYPENIEKYMKYKENIINEIYRKLNLK</sequence>
<proteinExistence type="predicted"/>
<name>A0ACD1BH66_9CLOT</name>
<protein>
    <submittedName>
        <fullName evidence="1">GrpB family protein</fullName>
    </submittedName>
</protein>
<evidence type="ECO:0000313" key="2">
    <source>
        <dbReference type="Proteomes" id="UP000594603"/>
    </source>
</evidence>
<reference evidence="1" key="1">
    <citation type="submission" date="2020-04" db="EMBL/GenBank/DDBJ databases">
        <title>A novel bacterium ('Candidatus Sarcina troglodytae' sp. nov.) linked to a protracted, uniformly lethal epizootic among sanctuary western chimpanzees (Pan troglodytes verus) in Sierra Leone.</title>
        <authorList>
            <person name="Owens L.A."/>
            <person name="Colitti B."/>
            <person name="Hirji I."/>
            <person name="Pizaro A."/>
            <person name="Jaffe J.E."/>
            <person name="Moittie S."/>
            <person name="Bishop-Lilly K.A."/>
            <person name="Estrella L.A."/>
            <person name="Voegtly L.J."/>
            <person name="Kuhn J.H."/>
            <person name="Suen G."/>
            <person name="Deblois C.L."/>
            <person name="Dunn C."/>
            <person name="Juan-Salles C."/>
            <person name="Goldberg T.L."/>
        </authorList>
    </citation>
    <scope>NUCLEOTIDE SEQUENCE</scope>
    <source>
        <strain evidence="1">JB2</strain>
    </source>
</reference>
<accession>A0ACD1BH66</accession>
<keyword evidence="2" id="KW-1185">Reference proteome</keyword>
<gene>
    <name evidence="1" type="ORF">HH195_12240</name>
</gene>
<organism evidence="1 2">
    <name type="scientific">Candidatus Sarcina troglodytae</name>
    <dbReference type="NCBI Taxonomy" id="2726954"/>
    <lineage>
        <taxon>Bacteria</taxon>
        <taxon>Bacillati</taxon>
        <taxon>Bacillota</taxon>
        <taxon>Clostridia</taxon>
        <taxon>Eubacteriales</taxon>
        <taxon>Clostridiaceae</taxon>
        <taxon>Sarcina</taxon>
    </lineage>
</organism>